<dbReference type="Proteomes" id="UP001497623">
    <property type="component" value="Unassembled WGS sequence"/>
</dbReference>
<evidence type="ECO:0000313" key="20">
    <source>
        <dbReference type="EMBL" id="CAL4068319.1"/>
    </source>
</evidence>
<evidence type="ECO:0000313" key="21">
    <source>
        <dbReference type="Proteomes" id="UP001497623"/>
    </source>
</evidence>
<keyword evidence="12 18" id="KW-0443">Lipid metabolism</keyword>
<dbReference type="Gene3D" id="3.30.70.3450">
    <property type="match status" value="1"/>
</dbReference>
<evidence type="ECO:0000256" key="8">
    <source>
        <dbReference type="ARBA" id="ARBA00022516"/>
    </source>
</evidence>
<dbReference type="Pfam" id="PF01565">
    <property type="entry name" value="FAD_binding_4"/>
    <property type="match status" value="1"/>
</dbReference>
<dbReference type="InterPro" id="IPR004113">
    <property type="entry name" value="FAD-bd_oxidored_4_C"/>
</dbReference>
<dbReference type="Gene3D" id="3.30.160.650">
    <property type="match status" value="1"/>
</dbReference>
<evidence type="ECO:0000256" key="1">
    <source>
        <dbReference type="ARBA" id="ARBA00001974"/>
    </source>
</evidence>
<comment type="caution">
    <text evidence="20">The sequence shown here is derived from an EMBL/GenBank/DDBJ whole genome shotgun (WGS) entry which is preliminary data.</text>
</comment>
<evidence type="ECO:0000256" key="9">
    <source>
        <dbReference type="ARBA" id="ARBA00022630"/>
    </source>
</evidence>
<dbReference type="InterPro" id="IPR016169">
    <property type="entry name" value="FAD-bd_PCMH_sub2"/>
</dbReference>
<feature type="non-terminal residue" evidence="20">
    <location>
        <position position="639"/>
    </location>
</feature>
<evidence type="ECO:0000256" key="13">
    <source>
        <dbReference type="ARBA" id="ARBA00023140"/>
    </source>
</evidence>
<evidence type="ECO:0000256" key="3">
    <source>
        <dbReference type="ARBA" id="ARBA00004670"/>
    </source>
</evidence>
<dbReference type="GO" id="GO:0008610">
    <property type="term" value="P:lipid biosynthetic process"/>
    <property type="evidence" value="ECO:0007669"/>
    <property type="project" value="InterPro"/>
</dbReference>
<feature type="domain" description="FAD-binding PCMH-type" evidence="19">
    <location>
        <begin position="185"/>
        <end position="367"/>
    </location>
</feature>
<feature type="binding site" evidence="15">
    <location>
        <position position="497"/>
    </location>
    <ligand>
        <name>substrate</name>
    </ligand>
</feature>
<dbReference type="PANTHER" id="PTHR46568:SF1">
    <property type="entry name" value="ALKYLDIHYDROXYACETONEPHOSPHATE SYNTHASE, PEROXISOMAL"/>
    <property type="match status" value="1"/>
</dbReference>
<evidence type="ECO:0000256" key="5">
    <source>
        <dbReference type="ARBA" id="ARBA00008000"/>
    </source>
</evidence>
<dbReference type="EC" id="2.5.1.26" evidence="7 18"/>
<evidence type="ECO:0000256" key="7">
    <source>
        <dbReference type="ARBA" id="ARBA00012385"/>
    </source>
</evidence>
<dbReference type="AlphaFoldDB" id="A0AAV2Q418"/>
<evidence type="ECO:0000256" key="15">
    <source>
        <dbReference type="PIRSR" id="PIRSR625650-2"/>
    </source>
</evidence>
<dbReference type="Gene3D" id="3.30.300.330">
    <property type="match status" value="1"/>
</dbReference>
<dbReference type="InterPro" id="IPR016171">
    <property type="entry name" value="Vanillyl_alc_oxidase_C-sub2"/>
</dbReference>
<comment type="subcellular location">
    <subcellularLocation>
        <location evidence="2 18">Peroxisome</location>
    </subcellularLocation>
</comment>
<dbReference type="InterPro" id="IPR016167">
    <property type="entry name" value="FAD-bd_PCMH_sub1"/>
</dbReference>
<name>A0AAV2Q418_MEGNR</name>
<dbReference type="FunFam" id="3.30.43.10:FF:000003">
    <property type="entry name" value="Alkylglycerone-phosphate synthase"/>
    <property type="match status" value="1"/>
</dbReference>
<dbReference type="SUPFAM" id="SSF56176">
    <property type="entry name" value="FAD-binding/transporter-associated domain-like"/>
    <property type="match status" value="1"/>
</dbReference>
<dbReference type="InterPro" id="IPR016166">
    <property type="entry name" value="FAD-bd_PCMH"/>
</dbReference>
<sequence>MSIFSGGKLVLHIDDILFCRLKYMLQRDTTQGNIREYLHECQQQLATECLFMATAPSSRMNPGHISTQRQDLLKWNGWGYNDSKFVVCKDKDYYVTFSGNRYKIGNNMVLPHFGPWVKDTLGVDFDDCTPALQQPLQVPQPIINKEFMSEFEQLGISYSTDNEDRLFRAHGHTLAEIFTLRQGMFPRVPDLVAWPSCHGDVEKLILLATKHNVVIIPIGGGTSVSGALLCPENEERMIVSLDTTQMHKILWIDANNMTACIESGIIGQDLERRLRAQGYTTGHEPDSYEFSSLGGWVATRASGMKKNIYGNIEDIVVLVKCVTPRGTVERHTAGPRISAGPDIQQFILGSEGTIGVITDVTLKVRPVPPVQRYGSIVFPDFSSGVNCMREVAFHRCQPASIRLMDNEQFKFGHALKEPSRLMGLVTDGIKKIYLTRIKGFDVNTMCVATLLFEGQEEQVSSQEKKIYSIAASHGGISAGEANGLRGYMLTFVIAYIRDLGFDYGIVSESFETSVPWDKVQVLCHNVKHCVRTKCLEYNIKHIFVTCRVTQTYDAGACVYFYFAFNYRGLSDPVHVYEEIEGHARDEIIGCGGSISHHHGIGKVRRRWMEKTFTKPGLGALTAIKNYFDPTNVFANGNLF</sequence>
<evidence type="ECO:0000256" key="2">
    <source>
        <dbReference type="ARBA" id="ARBA00004275"/>
    </source>
</evidence>
<evidence type="ECO:0000259" key="19">
    <source>
        <dbReference type="PROSITE" id="PS51387"/>
    </source>
</evidence>
<feature type="active site" description="Proton donor/acceptor" evidence="14">
    <location>
        <position position="559"/>
    </location>
</feature>
<dbReference type="InterPro" id="IPR016164">
    <property type="entry name" value="FAD-linked_Oxase-like_C"/>
</dbReference>
<accession>A0AAV2Q418</accession>
<dbReference type="PANTHER" id="PTHR46568">
    <property type="entry name" value="ALKYLDIHYDROXYACETONEPHOSPHATE SYNTHASE, PEROXISOMAL"/>
    <property type="match status" value="1"/>
</dbReference>
<keyword evidence="10 18" id="KW-0808">Transferase</keyword>
<dbReference type="InterPro" id="IPR025650">
    <property type="entry name" value="Alkyl-DHAP_Synthase"/>
</dbReference>
<dbReference type="GO" id="GO:0005777">
    <property type="term" value="C:peroxisome"/>
    <property type="evidence" value="ECO:0007669"/>
    <property type="project" value="UniProtKB-SubCell"/>
</dbReference>
<evidence type="ECO:0000256" key="4">
    <source>
        <dbReference type="ARBA" id="ARBA00005189"/>
    </source>
</evidence>
<feature type="binding site" evidence="16">
    <location>
        <begin position="299"/>
        <end position="302"/>
    </location>
    <ligand>
        <name>FAD</name>
        <dbReference type="ChEBI" id="CHEBI:57692"/>
    </ligand>
</feature>
<dbReference type="InterPro" id="IPR036318">
    <property type="entry name" value="FAD-bd_PCMH-like_sf"/>
</dbReference>
<evidence type="ECO:0000256" key="10">
    <source>
        <dbReference type="ARBA" id="ARBA00022679"/>
    </source>
</evidence>
<dbReference type="Gene3D" id="1.10.45.10">
    <property type="entry name" value="Vanillyl-alcohol Oxidase, Chain A, domain 4"/>
    <property type="match status" value="1"/>
</dbReference>
<evidence type="ECO:0000256" key="11">
    <source>
        <dbReference type="ARBA" id="ARBA00022827"/>
    </source>
</evidence>
<comment type="subunit">
    <text evidence="6 18">Homodimer.</text>
</comment>
<feature type="binding site" evidence="16">
    <location>
        <begin position="351"/>
        <end position="357"/>
    </location>
    <ligand>
        <name>FAD</name>
        <dbReference type="ChEBI" id="CHEBI:57692"/>
    </ligand>
</feature>
<evidence type="ECO:0000256" key="14">
    <source>
        <dbReference type="PIRSR" id="PIRSR625650-1"/>
    </source>
</evidence>
<keyword evidence="8 18" id="KW-0444">Lipid biosynthesis</keyword>
<evidence type="ECO:0000256" key="6">
    <source>
        <dbReference type="ARBA" id="ARBA00011738"/>
    </source>
</evidence>
<comment type="pathway">
    <text evidence="4">Lipid metabolism.</text>
</comment>
<dbReference type="Gene3D" id="3.30.43.10">
    <property type="entry name" value="Uridine Diphospho-n-acetylenolpyruvylglucosamine Reductase, domain 2"/>
    <property type="match status" value="1"/>
</dbReference>
<organism evidence="20 21">
    <name type="scientific">Meganyctiphanes norvegica</name>
    <name type="common">Northern krill</name>
    <name type="synonym">Thysanopoda norvegica</name>
    <dbReference type="NCBI Taxonomy" id="48144"/>
    <lineage>
        <taxon>Eukaryota</taxon>
        <taxon>Metazoa</taxon>
        <taxon>Ecdysozoa</taxon>
        <taxon>Arthropoda</taxon>
        <taxon>Crustacea</taxon>
        <taxon>Multicrustacea</taxon>
        <taxon>Malacostraca</taxon>
        <taxon>Eumalacostraca</taxon>
        <taxon>Eucarida</taxon>
        <taxon>Euphausiacea</taxon>
        <taxon>Euphausiidae</taxon>
        <taxon>Meganyctiphanes</taxon>
    </lineage>
</organism>
<keyword evidence="13 18" id="KW-0576">Peroxisome</keyword>
<dbReference type="PROSITE" id="PS51387">
    <property type="entry name" value="FAD_PCMH"/>
    <property type="match status" value="1"/>
</dbReference>
<dbReference type="EMBL" id="CAXKWB010003075">
    <property type="protein sequence ID" value="CAL4068319.1"/>
    <property type="molecule type" value="Genomic_DNA"/>
</dbReference>
<feature type="binding site" evidence="16">
    <location>
        <begin position="217"/>
        <end position="223"/>
    </location>
    <ligand>
        <name>FAD</name>
        <dbReference type="ChEBI" id="CHEBI:57692"/>
    </ligand>
</feature>
<reference evidence="20 21" key="1">
    <citation type="submission" date="2024-05" db="EMBL/GenBank/DDBJ databases">
        <authorList>
            <person name="Wallberg A."/>
        </authorList>
    </citation>
    <scope>NUCLEOTIDE SEQUENCE [LARGE SCALE GENOMIC DNA]</scope>
</reference>
<comment type="pathway">
    <text evidence="3 18">Glycerolipid metabolism; ether lipid biosynthesis.</text>
</comment>
<comment type="cofactor">
    <cofactor evidence="1 16 18">
        <name>FAD</name>
        <dbReference type="ChEBI" id="CHEBI:57692"/>
    </cofactor>
</comment>
<dbReference type="Pfam" id="PF02913">
    <property type="entry name" value="FAD-oxidase_C"/>
    <property type="match status" value="1"/>
</dbReference>
<keyword evidence="21" id="KW-1185">Reference proteome</keyword>
<comment type="catalytic activity">
    <reaction evidence="18">
        <text>a long chain fatty alcohol + a 1-acylglycerone 3-phosphate = a 1-O-alkylglycerone 3-phosphate + a long-chain fatty acid + H(+)</text>
        <dbReference type="Rhea" id="RHEA:36171"/>
        <dbReference type="ChEBI" id="CHEBI:15378"/>
        <dbReference type="ChEBI" id="CHEBI:17135"/>
        <dbReference type="ChEBI" id="CHEBI:57534"/>
        <dbReference type="ChEBI" id="CHEBI:57560"/>
        <dbReference type="ChEBI" id="CHEBI:73315"/>
        <dbReference type="EC" id="2.5.1.26"/>
    </reaction>
</comment>
<evidence type="ECO:0000256" key="18">
    <source>
        <dbReference type="RuleBase" id="RU363113"/>
    </source>
</evidence>
<evidence type="ECO:0000256" key="12">
    <source>
        <dbReference type="ARBA" id="ARBA00023098"/>
    </source>
</evidence>
<protein>
    <recommendedName>
        <fullName evidence="7 18">Alkylglycerone-phosphate synthase</fullName>
        <shortName evidence="18">Alkyl-DHAP synthase</shortName>
        <ecNumber evidence="7 18">2.5.1.26</ecNumber>
    </recommendedName>
</protein>
<gene>
    <name evidence="20" type="ORF">MNOR_LOCUS7121</name>
</gene>
<proteinExistence type="inferred from homology"/>
<dbReference type="SUPFAM" id="SSF55103">
    <property type="entry name" value="FAD-linked oxidases, C-terminal domain"/>
    <property type="match status" value="1"/>
</dbReference>
<dbReference type="GO" id="GO:0071949">
    <property type="term" value="F:FAD binding"/>
    <property type="evidence" value="ECO:0007669"/>
    <property type="project" value="InterPro"/>
</dbReference>
<comment type="similarity">
    <text evidence="5 18">Belongs to the FAD-binding oxidoreductase/transferase type 4 family.</text>
</comment>
<feature type="site" description="Important for enzyme activity" evidence="17">
    <location>
        <position position="402"/>
    </location>
</feature>
<dbReference type="GO" id="GO:0008609">
    <property type="term" value="F:alkylglycerone-phosphate synthase activity"/>
    <property type="evidence" value="ECO:0007669"/>
    <property type="project" value="UniProtKB-EC"/>
</dbReference>
<keyword evidence="9 18" id="KW-0285">Flavoprotein</keyword>
<dbReference type="Gene3D" id="3.30.465.10">
    <property type="match status" value="1"/>
</dbReference>
<keyword evidence="11 16" id="KW-0274">FAD</keyword>
<dbReference type="InterPro" id="IPR006094">
    <property type="entry name" value="Oxid_FAD_bind_N"/>
</dbReference>
<evidence type="ECO:0000256" key="16">
    <source>
        <dbReference type="PIRSR" id="PIRSR625650-3"/>
    </source>
</evidence>
<evidence type="ECO:0000256" key="17">
    <source>
        <dbReference type="PIRSR" id="PIRSR625650-4"/>
    </source>
</evidence>
<comment type="function">
    <text evidence="18">Catalyzes the exchange of an acyl for a long-chain alkyl group and the formation of the ether bond in the biosynthesis of ether phospholipids.</text>
</comment>